<evidence type="ECO:0000313" key="1">
    <source>
        <dbReference type="EMBL" id="KLU04699.1"/>
    </source>
</evidence>
<sequence length="46" mass="4844">MSPGRLESPGVIVDSQRQLNGFFATPACLASGQRVGVRLARTSQSP</sequence>
<dbReference type="EMBL" id="LECT01000026">
    <property type="protein sequence ID" value="KLU04699.1"/>
    <property type="molecule type" value="Genomic_DNA"/>
</dbReference>
<evidence type="ECO:0000313" key="2">
    <source>
        <dbReference type="Proteomes" id="UP000036367"/>
    </source>
</evidence>
<proteinExistence type="predicted"/>
<reference evidence="1" key="1">
    <citation type="submission" date="2015-05" db="EMBL/GenBank/DDBJ databases">
        <title>Permanent draft genome of Rhodopirellula islandicus K833.</title>
        <authorList>
            <person name="Kizina J."/>
            <person name="Richter M."/>
            <person name="Glockner F.O."/>
            <person name="Harder J."/>
        </authorList>
    </citation>
    <scope>NUCLEOTIDE SEQUENCE [LARGE SCALE GENOMIC DNA]</scope>
    <source>
        <strain evidence="1">K833</strain>
    </source>
</reference>
<keyword evidence="2" id="KW-1185">Reference proteome</keyword>
<gene>
    <name evidence="1" type="ORF">RISK_003321</name>
</gene>
<comment type="caution">
    <text evidence="1">The sequence shown here is derived from an EMBL/GenBank/DDBJ whole genome shotgun (WGS) entry which is preliminary data.</text>
</comment>
<organism evidence="1 2">
    <name type="scientific">Rhodopirellula islandica</name>
    <dbReference type="NCBI Taxonomy" id="595434"/>
    <lineage>
        <taxon>Bacteria</taxon>
        <taxon>Pseudomonadati</taxon>
        <taxon>Planctomycetota</taxon>
        <taxon>Planctomycetia</taxon>
        <taxon>Pirellulales</taxon>
        <taxon>Pirellulaceae</taxon>
        <taxon>Rhodopirellula</taxon>
    </lineage>
</organism>
<protein>
    <submittedName>
        <fullName evidence="1">Uncharacterized protein</fullName>
    </submittedName>
</protein>
<dbReference type="AlphaFoldDB" id="A0A0J1EGN1"/>
<name>A0A0J1EGN1_RHOIS</name>
<accession>A0A0J1EGN1</accession>
<dbReference type="Proteomes" id="UP000036367">
    <property type="component" value="Unassembled WGS sequence"/>
</dbReference>